<evidence type="ECO:0000313" key="3">
    <source>
        <dbReference type="EMBL" id="OGZ84309.1"/>
    </source>
</evidence>
<feature type="region of interest" description="Disordered" evidence="2">
    <location>
        <begin position="527"/>
        <end position="546"/>
    </location>
</feature>
<protein>
    <submittedName>
        <fullName evidence="3">Uncharacterized protein</fullName>
    </submittedName>
</protein>
<evidence type="ECO:0000313" key="4">
    <source>
        <dbReference type="Proteomes" id="UP000177751"/>
    </source>
</evidence>
<dbReference type="EMBL" id="MHPP01000019">
    <property type="protein sequence ID" value="OGZ84309.1"/>
    <property type="molecule type" value="Genomic_DNA"/>
</dbReference>
<feature type="region of interest" description="Disordered" evidence="2">
    <location>
        <begin position="410"/>
        <end position="458"/>
    </location>
</feature>
<proteinExistence type="predicted"/>
<accession>A0A1G2JB09</accession>
<evidence type="ECO:0000256" key="2">
    <source>
        <dbReference type="SAM" id="MobiDB-lite"/>
    </source>
</evidence>
<gene>
    <name evidence="3" type="ORF">A2401_02680</name>
</gene>
<feature type="region of interest" description="Disordered" evidence="2">
    <location>
        <begin position="1"/>
        <end position="29"/>
    </location>
</feature>
<reference evidence="3 4" key="1">
    <citation type="journal article" date="2016" name="Nat. Commun.">
        <title>Thousands of microbial genomes shed light on interconnected biogeochemical processes in an aquifer system.</title>
        <authorList>
            <person name="Anantharaman K."/>
            <person name="Brown C.T."/>
            <person name="Hug L.A."/>
            <person name="Sharon I."/>
            <person name="Castelle C.J."/>
            <person name="Probst A.J."/>
            <person name="Thomas B.C."/>
            <person name="Singh A."/>
            <person name="Wilkins M.J."/>
            <person name="Karaoz U."/>
            <person name="Brodie E.L."/>
            <person name="Williams K.H."/>
            <person name="Hubbard S.S."/>
            <person name="Banfield J.F."/>
        </authorList>
    </citation>
    <scope>NUCLEOTIDE SEQUENCE [LARGE SCALE GENOMIC DNA]</scope>
</reference>
<sequence length="648" mass="74471">MADLGENILNNQGISPESEPVNEQSEKEKVEDAKDFLVEWIKEIWVKEIKDAEAIEEATKKEEEERKLVNYPDLPENFEVATGKILATEVKQVVEASAKAKGLKHLKASEIKNNEKFSAKLDEAIEKRANEVLENEYEQMPAGKYKTFEDFEKAVEGKIDELIKGGIKIDKAIFCDLMNEGYDMLEKSEVKKSKKGKGTSLVVKKGKKQVSLSRKKIDEIKKDIEKGELNQIISEGKDAWRQEKTEAVKQVIKTEVEKISQERAKEPIIDLPASEEEIKNLSEDNDSGSVEGAPQVEEKLVAEIVKDMGGVYSGEFAPVYYIYSHAYSQAAHENNFFGEIECQNEKGKIYNINSLYEEIKDTILSEERYALDGLDRRLQEKAKGRLKILKKTLEDLDALKAIAEQEYTKKTETESNPALFQRWHREEQAEEEKKRGAKKPESSVETDDEFLRAPATEESLDLGEDDVLSFRRQELYDKYLSGDLVIENEELYNKIKNRRDALLESDELMFSSKALEQAIAEEILDETVTPEDVPEETKSPETAEQPEFDESWDNWLAEIMNSDVVRDLGIKTVSELAKKVESGEINLKQSPEVMARIPRFFELKIASEEEVEVGMQKYEEEKKELRKQRPWWRKLLGLKPKFKEHKYL</sequence>
<dbReference type="AlphaFoldDB" id="A0A1G2JB09"/>
<dbReference type="Proteomes" id="UP000177751">
    <property type="component" value="Unassembled WGS sequence"/>
</dbReference>
<name>A0A1G2JB09_9BACT</name>
<keyword evidence="1" id="KW-0175">Coiled coil</keyword>
<organism evidence="3 4">
    <name type="scientific">Candidatus Staskawiczbacteria bacterium RIFOXYC1_FULL_38_18</name>
    <dbReference type="NCBI Taxonomy" id="1802229"/>
    <lineage>
        <taxon>Bacteria</taxon>
        <taxon>Candidatus Staskawicziibacteriota</taxon>
    </lineage>
</organism>
<feature type="compositionally biased region" description="Basic and acidic residues" evidence="2">
    <location>
        <begin position="423"/>
        <end position="442"/>
    </location>
</feature>
<feature type="coiled-coil region" evidence="1">
    <location>
        <begin position="379"/>
        <end position="406"/>
    </location>
</feature>
<dbReference type="STRING" id="1802229.A2401_02680"/>
<comment type="caution">
    <text evidence="3">The sequence shown here is derived from an EMBL/GenBank/DDBJ whole genome shotgun (WGS) entry which is preliminary data.</text>
</comment>
<evidence type="ECO:0000256" key="1">
    <source>
        <dbReference type="SAM" id="Coils"/>
    </source>
</evidence>